<gene>
    <name evidence="4" type="ORF">A5880_001455</name>
    <name evidence="3" type="ORF">A5880_001536</name>
</gene>
<sequence>MNNHTNRIEELELENENLRLRLATIKEENKDAWTSWVWVLVPVVGMLVGAFHTMM</sequence>
<protein>
    <submittedName>
        <fullName evidence="4">Uncharacterized protein</fullName>
    </submittedName>
</protein>
<evidence type="ECO:0000313" key="4">
    <source>
        <dbReference type="EMBL" id="OTO08455.1"/>
    </source>
</evidence>
<organism evidence="4">
    <name type="scientific">Candidatus Enterococcus mansonii</name>
    <dbReference type="NCBI Taxonomy" id="1834181"/>
    <lineage>
        <taxon>Bacteria</taxon>
        <taxon>Bacillati</taxon>
        <taxon>Bacillota</taxon>
        <taxon>Bacilli</taxon>
        <taxon>Lactobacillales</taxon>
        <taxon>Enterococcaceae</taxon>
        <taxon>Enterococcus</taxon>
    </lineage>
</organism>
<evidence type="ECO:0000313" key="5">
    <source>
        <dbReference type="Proteomes" id="UP000195139"/>
    </source>
</evidence>
<evidence type="ECO:0000256" key="1">
    <source>
        <dbReference type="SAM" id="Coils"/>
    </source>
</evidence>
<dbReference type="EMBL" id="NGLE01000002">
    <property type="protein sequence ID" value="OTO08455.1"/>
    <property type="molecule type" value="Genomic_DNA"/>
</dbReference>
<dbReference type="Proteomes" id="UP000195139">
    <property type="component" value="Unassembled WGS sequence"/>
</dbReference>
<reference evidence="4" key="1">
    <citation type="submission" date="2017-05" db="EMBL/GenBank/DDBJ databases">
        <title>The Genome Sequence of Enterococcus sp. 4G2_DIV0659.</title>
        <authorList>
            <consortium name="The Broad Institute Genomics Platform"/>
            <consortium name="The Broad Institute Genomic Center for Infectious Diseases"/>
            <person name="Earl A."/>
            <person name="Manson A."/>
            <person name="Schwartman J."/>
            <person name="Gilmore M."/>
            <person name="Abouelleil A."/>
            <person name="Cao P."/>
            <person name="Chapman S."/>
            <person name="Cusick C."/>
            <person name="Shea T."/>
            <person name="Young S."/>
            <person name="Neafsey D."/>
            <person name="Nusbaum C."/>
            <person name="Birren B."/>
        </authorList>
    </citation>
    <scope>NUCLEOTIDE SEQUENCE [LARGE SCALE GENOMIC DNA]</scope>
    <source>
        <strain evidence="4">4G2_DIV0659</strain>
    </source>
</reference>
<keyword evidence="2" id="KW-0812">Transmembrane</keyword>
<dbReference type="RefSeq" id="WP_179190404.1">
    <property type="nucleotide sequence ID" value="NZ_NGLE02000001.1"/>
</dbReference>
<evidence type="ECO:0000313" key="3">
    <source>
        <dbReference type="EMBL" id="MEI5993978.1"/>
    </source>
</evidence>
<proteinExistence type="predicted"/>
<feature type="coiled-coil region" evidence="1">
    <location>
        <begin position="1"/>
        <end position="28"/>
    </location>
</feature>
<dbReference type="EMBL" id="NGLE02000001">
    <property type="protein sequence ID" value="MEI5993978.1"/>
    <property type="molecule type" value="Genomic_DNA"/>
</dbReference>
<feature type="transmembrane region" description="Helical" evidence="2">
    <location>
        <begin position="36"/>
        <end position="54"/>
    </location>
</feature>
<keyword evidence="2" id="KW-0472">Membrane</keyword>
<keyword evidence="1" id="KW-0175">Coiled coil</keyword>
<dbReference type="AlphaFoldDB" id="A0A242CDZ0"/>
<reference evidence="3 5" key="2">
    <citation type="submission" date="2018-07" db="EMBL/GenBank/DDBJ databases">
        <title>The Genome Sequence of Enterococcus sp. DIV0659b.</title>
        <authorList>
            <consortium name="The Broad Institute Genomics Platform"/>
            <consortium name="The Broad Institute Genomic Center for Infectious Diseases"/>
            <person name="Earl A."/>
            <person name="Manson A."/>
            <person name="Schwartman J."/>
            <person name="Gilmore M."/>
            <person name="Abouelleil A."/>
            <person name="Cao P."/>
            <person name="Chapman S."/>
            <person name="Cusick C."/>
            <person name="Shea T."/>
            <person name="Young S."/>
            <person name="Neafsey D."/>
            <person name="Nusbaum C."/>
            <person name="Birren B."/>
        </authorList>
    </citation>
    <scope>NUCLEOTIDE SEQUENCE [LARGE SCALE GENOMIC DNA]</scope>
    <source>
        <strain evidence="3 5">4G2_DIV0659</strain>
    </source>
</reference>
<name>A0A242CDZ0_9ENTE</name>
<accession>A0A242CDZ0</accession>
<keyword evidence="5" id="KW-1185">Reference proteome</keyword>
<evidence type="ECO:0000256" key="2">
    <source>
        <dbReference type="SAM" id="Phobius"/>
    </source>
</evidence>
<comment type="caution">
    <text evidence="4">The sequence shown here is derived from an EMBL/GenBank/DDBJ whole genome shotgun (WGS) entry which is preliminary data.</text>
</comment>
<keyword evidence="2" id="KW-1133">Transmembrane helix</keyword>